<evidence type="ECO:0000256" key="1">
    <source>
        <dbReference type="ARBA" id="ARBA00004453"/>
    </source>
</evidence>
<evidence type="ECO:0000259" key="6">
    <source>
        <dbReference type="SMART" id="SM00470"/>
    </source>
</evidence>
<comment type="caution">
    <text evidence="7">The sequence shown here is derived from an EMBL/GenBank/DDBJ whole genome shotgun (WGS) entry which is preliminary data.</text>
</comment>
<dbReference type="Pfam" id="PF23552">
    <property type="entry name" value="ParB_C"/>
    <property type="match status" value="1"/>
</dbReference>
<feature type="domain" description="ParB-like N-terminal" evidence="6">
    <location>
        <begin position="57"/>
        <end position="146"/>
    </location>
</feature>
<dbReference type="Gene3D" id="3.90.1530.30">
    <property type="match status" value="1"/>
</dbReference>
<dbReference type="Pfam" id="PF02195">
    <property type="entry name" value="ParB_N"/>
    <property type="match status" value="1"/>
</dbReference>
<proteinExistence type="inferred from homology"/>
<reference evidence="7 8" key="1">
    <citation type="submission" date="2011-08" db="EMBL/GenBank/DDBJ databases">
        <title>The Genome Sequence of Clostridium hathewayi WAL-18680.</title>
        <authorList>
            <consortium name="The Broad Institute Genome Sequencing Platform"/>
            <person name="Earl A."/>
            <person name="Ward D."/>
            <person name="Feldgarden M."/>
            <person name="Gevers D."/>
            <person name="Finegold S.M."/>
            <person name="Summanen P.H."/>
            <person name="Molitoris D.R."/>
            <person name="Song M."/>
            <person name="Daigneault M."/>
            <person name="Allen-Vercoe E."/>
            <person name="Young S.K."/>
            <person name="Zeng Q."/>
            <person name="Gargeya S."/>
            <person name="Fitzgerald M."/>
            <person name="Haas B."/>
            <person name="Abouelleil A."/>
            <person name="Alvarado L."/>
            <person name="Arachchi H.M."/>
            <person name="Berlin A."/>
            <person name="Brown A."/>
            <person name="Chapman S.B."/>
            <person name="Chen Z."/>
            <person name="Dunbar C."/>
            <person name="Freedman E."/>
            <person name="Gearin G."/>
            <person name="Gellesch M."/>
            <person name="Goldberg J."/>
            <person name="Griggs A."/>
            <person name="Gujja S."/>
            <person name="Heiman D."/>
            <person name="Howarth C."/>
            <person name="Larson L."/>
            <person name="Lui A."/>
            <person name="MacDonald P.J.P."/>
            <person name="Montmayeur A."/>
            <person name="Murphy C."/>
            <person name="Neiman D."/>
            <person name="Pearson M."/>
            <person name="Priest M."/>
            <person name="Roberts A."/>
            <person name="Saif S."/>
            <person name="Shea T."/>
            <person name="Shenoy N."/>
            <person name="Sisk P."/>
            <person name="Stolte C."/>
            <person name="Sykes S."/>
            <person name="Wortman J."/>
            <person name="Nusbaum C."/>
            <person name="Birren B."/>
        </authorList>
    </citation>
    <scope>NUCLEOTIDE SEQUENCE [LARGE SCALE GENOMIC DNA]</scope>
    <source>
        <strain evidence="7 8">WAL-18680</strain>
    </source>
</reference>
<evidence type="ECO:0000313" key="8">
    <source>
        <dbReference type="Proteomes" id="UP000005384"/>
    </source>
</evidence>
<sequence>MAKRTGLGKGLGAIFGEDVMDSAQADQLKEEKGEYKTGREKTVKAGSKEEEETGKEITLKLSQIEPNTGQPRKDFNPEMIQELAGSIRQYGVLQPLLVQKKGDHYEIIAGERRWRAAKEAGLKEIPVVIREYTKQQTMEIALIENVQREDLNPIEEAQAYQQLMQEFDLTQEEIAARVSKNRATITNSMRLLKLDKRVQEMLTQGMISSGHARALLALEDGEQQYQVALKIASERLSVRDVEKLVKQLSKPKKAKKVEEEERDLSFIFKDLEERMKQIMGTKVNINKKDRNKGRIEIEYYSEAELERLVELIESIR</sequence>
<dbReference type="InterPro" id="IPR036086">
    <property type="entry name" value="ParB/Sulfiredoxin_sf"/>
</dbReference>
<protein>
    <recommendedName>
        <fullName evidence="6">ParB-like N-terminal domain-containing protein</fullName>
    </recommendedName>
</protein>
<dbReference type="FunFam" id="1.10.10.2830:FF:000001">
    <property type="entry name" value="Chromosome partitioning protein ParB"/>
    <property type="match status" value="1"/>
</dbReference>
<comment type="subcellular location">
    <subcellularLocation>
        <location evidence="1">Cytoplasm</location>
        <location evidence="1">Nucleoid</location>
    </subcellularLocation>
</comment>
<feature type="region of interest" description="Disordered" evidence="5">
    <location>
        <begin position="25"/>
        <end position="55"/>
    </location>
</feature>
<dbReference type="NCBIfam" id="TIGR00180">
    <property type="entry name" value="parB_part"/>
    <property type="match status" value="1"/>
</dbReference>
<dbReference type="GO" id="GO:0009295">
    <property type="term" value="C:nucleoid"/>
    <property type="evidence" value="ECO:0007669"/>
    <property type="project" value="UniProtKB-SubCell"/>
</dbReference>
<dbReference type="Pfam" id="PF17762">
    <property type="entry name" value="HTH_ParB"/>
    <property type="match status" value="1"/>
</dbReference>
<dbReference type="InterPro" id="IPR003115">
    <property type="entry name" value="ParB_N"/>
</dbReference>
<dbReference type="OrthoDB" id="9802051at2"/>
<dbReference type="SUPFAM" id="SSF109709">
    <property type="entry name" value="KorB DNA-binding domain-like"/>
    <property type="match status" value="1"/>
</dbReference>
<dbReference type="PANTHER" id="PTHR33375:SF1">
    <property type="entry name" value="CHROMOSOME-PARTITIONING PROTEIN PARB-RELATED"/>
    <property type="match status" value="1"/>
</dbReference>
<dbReference type="InterPro" id="IPR004437">
    <property type="entry name" value="ParB/RepB/Spo0J"/>
</dbReference>
<dbReference type="AlphaFoldDB" id="G5I935"/>
<comment type="similarity">
    <text evidence="2">Belongs to the ParB family.</text>
</comment>
<keyword evidence="3" id="KW-0159">Chromosome partition</keyword>
<dbReference type="RefSeq" id="WP_006778085.1">
    <property type="nucleotide sequence ID" value="NZ_CP040506.1"/>
</dbReference>
<evidence type="ECO:0000256" key="3">
    <source>
        <dbReference type="ARBA" id="ARBA00022829"/>
    </source>
</evidence>
<dbReference type="Proteomes" id="UP000005384">
    <property type="component" value="Unassembled WGS sequence"/>
</dbReference>
<dbReference type="InterPro" id="IPR050336">
    <property type="entry name" value="Chromosome_partition/occlusion"/>
</dbReference>
<dbReference type="PATRIC" id="fig|742737.3.peg.26"/>
<organism evidence="7 8">
    <name type="scientific">Hungatella hathewayi WAL-18680</name>
    <dbReference type="NCBI Taxonomy" id="742737"/>
    <lineage>
        <taxon>Bacteria</taxon>
        <taxon>Bacillati</taxon>
        <taxon>Bacillota</taxon>
        <taxon>Clostridia</taxon>
        <taxon>Lachnospirales</taxon>
        <taxon>Lachnospiraceae</taxon>
        <taxon>Hungatella</taxon>
    </lineage>
</organism>
<keyword evidence="4" id="KW-0238">DNA-binding</keyword>
<keyword evidence="8" id="KW-1185">Reference proteome</keyword>
<dbReference type="InterPro" id="IPR057240">
    <property type="entry name" value="ParB_dimer_C"/>
</dbReference>
<dbReference type="GO" id="GO:0005694">
    <property type="term" value="C:chromosome"/>
    <property type="evidence" value="ECO:0007669"/>
    <property type="project" value="TreeGrafter"/>
</dbReference>
<dbReference type="SUPFAM" id="SSF110849">
    <property type="entry name" value="ParB/Sulfiredoxin"/>
    <property type="match status" value="1"/>
</dbReference>
<dbReference type="SMART" id="SM00470">
    <property type="entry name" value="ParB"/>
    <property type="match status" value="1"/>
</dbReference>
<dbReference type="InterPro" id="IPR041468">
    <property type="entry name" value="HTH_ParB/Spo0J"/>
</dbReference>
<name>G5I935_9FIRM</name>
<accession>G5I935</accession>
<dbReference type="FunFam" id="3.90.1530.30:FF:000001">
    <property type="entry name" value="Chromosome partitioning protein ParB"/>
    <property type="match status" value="1"/>
</dbReference>
<gene>
    <name evidence="7" type="ORF">HMPREF9473_00025</name>
</gene>
<dbReference type="GO" id="GO:0003677">
    <property type="term" value="F:DNA binding"/>
    <property type="evidence" value="ECO:0007669"/>
    <property type="project" value="UniProtKB-KW"/>
</dbReference>
<evidence type="ECO:0000256" key="4">
    <source>
        <dbReference type="ARBA" id="ARBA00023125"/>
    </source>
</evidence>
<dbReference type="GO" id="GO:0045881">
    <property type="term" value="P:positive regulation of sporulation resulting in formation of a cellular spore"/>
    <property type="evidence" value="ECO:0007669"/>
    <property type="project" value="TreeGrafter"/>
</dbReference>
<feature type="compositionally biased region" description="Basic and acidic residues" evidence="5">
    <location>
        <begin position="27"/>
        <end position="55"/>
    </location>
</feature>
<evidence type="ECO:0000313" key="7">
    <source>
        <dbReference type="EMBL" id="EHI61574.1"/>
    </source>
</evidence>
<dbReference type="HOGENOM" id="CLU_023853_0_0_9"/>
<evidence type="ECO:0000256" key="2">
    <source>
        <dbReference type="ARBA" id="ARBA00006295"/>
    </source>
</evidence>
<evidence type="ECO:0000256" key="5">
    <source>
        <dbReference type="SAM" id="MobiDB-lite"/>
    </source>
</evidence>
<dbReference type="PANTHER" id="PTHR33375">
    <property type="entry name" value="CHROMOSOME-PARTITIONING PROTEIN PARB-RELATED"/>
    <property type="match status" value="1"/>
</dbReference>
<dbReference type="Gene3D" id="1.10.10.2830">
    <property type="match status" value="1"/>
</dbReference>
<dbReference type="EMBL" id="ADLN01000001">
    <property type="protein sequence ID" value="EHI61574.1"/>
    <property type="molecule type" value="Genomic_DNA"/>
</dbReference>
<dbReference type="CDD" id="cd16393">
    <property type="entry name" value="SPO0J_N"/>
    <property type="match status" value="1"/>
</dbReference>
<dbReference type="GO" id="GO:0007059">
    <property type="term" value="P:chromosome segregation"/>
    <property type="evidence" value="ECO:0007669"/>
    <property type="project" value="UniProtKB-KW"/>
</dbReference>